<dbReference type="InterPro" id="IPR009343">
    <property type="entry name" value="DUF1002"/>
</dbReference>
<keyword evidence="3" id="KW-1185">Reference proteome</keyword>
<evidence type="ECO:0000313" key="3">
    <source>
        <dbReference type="Proteomes" id="UP001595880"/>
    </source>
</evidence>
<dbReference type="EMBL" id="JBHSDV010000001">
    <property type="protein sequence ID" value="MFC4386367.1"/>
    <property type="molecule type" value="Genomic_DNA"/>
</dbReference>
<keyword evidence="1" id="KW-0732">Signal</keyword>
<proteinExistence type="predicted"/>
<feature type="chain" id="PRO_5047303483" evidence="1">
    <location>
        <begin position="25"/>
        <end position="302"/>
    </location>
</feature>
<dbReference type="Proteomes" id="UP001595880">
    <property type="component" value="Unassembled WGS sequence"/>
</dbReference>
<reference evidence="3" key="1">
    <citation type="journal article" date="2019" name="Int. J. Syst. Evol. Microbiol.">
        <title>The Global Catalogue of Microorganisms (GCM) 10K type strain sequencing project: providing services to taxonomists for standard genome sequencing and annotation.</title>
        <authorList>
            <consortium name="The Broad Institute Genomics Platform"/>
            <consortium name="The Broad Institute Genome Sequencing Center for Infectious Disease"/>
            <person name="Wu L."/>
            <person name="Ma J."/>
        </authorList>
    </citation>
    <scope>NUCLEOTIDE SEQUENCE [LARGE SCALE GENOMIC DNA]</scope>
    <source>
        <strain evidence="3">KACC 14058</strain>
    </source>
</reference>
<evidence type="ECO:0000256" key="1">
    <source>
        <dbReference type="SAM" id="SignalP"/>
    </source>
</evidence>
<name>A0ABV8VQY8_9BACI</name>
<dbReference type="Pfam" id="PF06207">
    <property type="entry name" value="DUF1002"/>
    <property type="match status" value="1"/>
</dbReference>
<protein>
    <submittedName>
        <fullName evidence="2">DUF1002 domain-containing protein</fullName>
    </submittedName>
</protein>
<accession>A0ABV8VQY8</accession>
<evidence type="ECO:0000313" key="2">
    <source>
        <dbReference type="EMBL" id="MFC4386367.1"/>
    </source>
</evidence>
<feature type="signal peptide" evidence="1">
    <location>
        <begin position="1"/>
        <end position="24"/>
    </location>
</feature>
<dbReference type="RefSeq" id="WP_390194911.1">
    <property type="nucleotide sequence ID" value="NZ_JBHSDV010000001.1"/>
</dbReference>
<gene>
    <name evidence="2" type="ORF">ACFOZ1_00960</name>
</gene>
<comment type="caution">
    <text evidence="2">The sequence shown here is derived from an EMBL/GenBank/DDBJ whole genome shotgun (WGS) entry which is preliminary data.</text>
</comment>
<sequence length="302" mass="33111">MKKIVSICIAILFVGLAFSPVLFASDDTQDVGIDEKYGKPKLVLGEQLSEDQRDKVRSILNATDSDLVDEYIVNAQDLVNFIGGDPGSNMYSSAKITRKGEGNGVVVNIVTPENITQVTNEMYANALLTAGIENALIEVASPIKVSGHSALTGIYKAFNVDGETLDQDRMEVANEELNVATDLSENAGIDKEKVSELLTEIKKQIAEQNPATKEEVEQIINTQLENLNIELSPEDRAMLTNLFEKMRDLNIDFGKLTEQLDSIVNDLKGKLDEVTGGDTEGFWQGVKDFFTNIIDSIKGIFS</sequence>
<organism evidence="2 3">
    <name type="scientific">Gracilibacillus marinus</name>
    <dbReference type="NCBI Taxonomy" id="630535"/>
    <lineage>
        <taxon>Bacteria</taxon>
        <taxon>Bacillati</taxon>
        <taxon>Bacillota</taxon>
        <taxon>Bacilli</taxon>
        <taxon>Bacillales</taxon>
        <taxon>Bacillaceae</taxon>
        <taxon>Gracilibacillus</taxon>
    </lineage>
</organism>